<protein>
    <submittedName>
        <fullName evidence="1">Uncharacterized protein</fullName>
    </submittedName>
</protein>
<dbReference type="EMBL" id="BAABIL010000376">
    <property type="protein sequence ID" value="GAA4984317.1"/>
    <property type="molecule type" value="Genomic_DNA"/>
</dbReference>
<evidence type="ECO:0000313" key="2">
    <source>
        <dbReference type="Proteomes" id="UP001501195"/>
    </source>
</evidence>
<evidence type="ECO:0000313" key="1">
    <source>
        <dbReference type="EMBL" id="GAA4984317.1"/>
    </source>
</evidence>
<comment type="caution">
    <text evidence="1">The sequence shown here is derived from an EMBL/GenBank/DDBJ whole genome shotgun (WGS) entry which is preliminary data.</text>
</comment>
<accession>A0ABP9I0H5</accession>
<dbReference type="Proteomes" id="UP001501195">
    <property type="component" value="Unassembled WGS sequence"/>
</dbReference>
<keyword evidence="2" id="KW-1185">Reference proteome</keyword>
<organism evidence="1 2">
    <name type="scientific">Kineococcus glutinatus</name>
    <dbReference type="NCBI Taxonomy" id="1070872"/>
    <lineage>
        <taxon>Bacteria</taxon>
        <taxon>Bacillati</taxon>
        <taxon>Actinomycetota</taxon>
        <taxon>Actinomycetes</taxon>
        <taxon>Kineosporiales</taxon>
        <taxon>Kineosporiaceae</taxon>
        <taxon>Kineococcus</taxon>
    </lineage>
</organism>
<sequence>MPGGFAFTARGGEVRISHHGRPAGVLRGRAAAVFLRDVEVQDPQLLMARVTGNYRHGNERTAAMHPRNRGGRR</sequence>
<reference evidence="2" key="1">
    <citation type="journal article" date="2019" name="Int. J. Syst. Evol. Microbiol.">
        <title>The Global Catalogue of Microorganisms (GCM) 10K type strain sequencing project: providing services to taxonomists for standard genome sequencing and annotation.</title>
        <authorList>
            <consortium name="The Broad Institute Genomics Platform"/>
            <consortium name="The Broad Institute Genome Sequencing Center for Infectious Disease"/>
            <person name="Wu L."/>
            <person name="Ma J."/>
        </authorList>
    </citation>
    <scope>NUCLEOTIDE SEQUENCE [LARGE SCALE GENOMIC DNA]</scope>
    <source>
        <strain evidence="2">JCM 18126</strain>
    </source>
</reference>
<proteinExistence type="predicted"/>
<name>A0ABP9I0H5_9ACTN</name>
<gene>
    <name evidence="1" type="ORF">GCM10023225_24320</name>
</gene>